<dbReference type="Pfam" id="PF00300">
    <property type="entry name" value="His_Phos_1"/>
    <property type="match status" value="1"/>
</dbReference>
<evidence type="ECO:0000313" key="2">
    <source>
        <dbReference type="EMBL" id="CUA99690.1"/>
    </source>
</evidence>
<dbReference type="Gene3D" id="3.40.50.1240">
    <property type="entry name" value="Phosphoglycerate mutase-like"/>
    <property type="match status" value="1"/>
</dbReference>
<dbReference type="GO" id="GO:0005737">
    <property type="term" value="C:cytoplasm"/>
    <property type="evidence" value="ECO:0007669"/>
    <property type="project" value="TreeGrafter"/>
</dbReference>
<accession>A0A0K6I982</accession>
<sequence length="205" mass="23013">MHIILTRHGEVEGIRPERFRGRMELELTAHGRQQAKAVAHRIAAEFAPQAVYTSPMGRCRDTGAEIASACGLSAQVLEGVNDLDYGAWQWKTHDEVQSSHPQDYALWKAASQWVRFPDGESLQDLALRTADALRTLMQRHADHTVVLVGHDSVNRALLLQALDLPLSAYWRITQHPCCLNRFEVDAHGKVVLHCVNDTSHLRELA</sequence>
<dbReference type="AlphaFoldDB" id="A0A0K6I982"/>
<dbReference type="InterPro" id="IPR050275">
    <property type="entry name" value="PGM_Phosphatase"/>
</dbReference>
<feature type="binding site" evidence="1">
    <location>
        <position position="58"/>
    </location>
    <ligand>
        <name>substrate</name>
    </ligand>
</feature>
<dbReference type="InterPro" id="IPR029033">
    <property type="entry name" value="His_PPase_superfam"/>
</dbReference>
<dbReference type="GO" id="GO:0016791">
    <property type="term" value="F:phosphatase activity"/>
    <property type="evidence" value="ECO:0007669"/>
    <property type="project" value="TreeGrafter"/>
</dbReference>
<dbReference type="SUPFAM" id="SSF53254">
    <property type="entry name" value="Phosphoglycerate mutase-like"/>
    <property type="match status" value="1"/>
</dbReference>
<gene>
    <name evidence="2" type="ORF">Ga0061069_11051</name>
</gene>
<reference evidence="3" key="1">
    <citation type="submission" date="2015-08" db="EMBL/GenBank/DDBJ databases">
        <authorList>
            <person name="Varghese N."/>
        </authorList>
    </citation>
    <scope>NUCLEOTIDE SEQUENCE [LARGE SCALE GENOMIC DNA]</scope>
    <source>
        <strain evidence="3">DSM 18181</strain>
    </source>
</reference>
<dbReference type="Proteomes" id="UP000183649">
    <property type="component" value="Unassembled WGS sequence"/>
</dbReference>
<evidence type="ECO:0000256" key="1">
    <source>
        <dbReference type="PIRSR" id="PIRSR613078-2"/>
    </source>
</evidence>
<dbReference type="STRING" id="339866.GCA_001418255_02612"/>
<organism evidence="2 3">
    <name type="scientific">Thiomonas bhubaneswarensis</name>
    <dbReference type="NCBI Taxonomy" id="339866"/>
    <lineage>
        <taxon>Bacteria</taxon>
        <taxon>Pseudomonadati</taxon>
        <taxon>Pseudomonadota</taxon>
        <taxon>Betaproteobacteria</taxon>
        <taxon>Burkholderiales</taxon>
        <taxon>Thiomonas</taxon>
    </lineage>
</organism>
<dbReference type="OrthoDB" id="9781415at2"/>
<keyword evidence="3" id="KW-1185">Reference proteome</keyword>
<name>A0A0K6I982_9BURK</name>
<evidence type="ECO:0000313" key="3">
    <source>
        <dbReference type="Proteomes" id="UP000183649"/>
    </source>
</evidence>
<proteinExistence type="predicted"/>
<dbReference type="InterPro" id="IPR013078">
    <property type="entry name" value="His_Pase_superF_clade-1"/>
</dbReference>
<dbReference type="PANTHER" id="PTHR48100">
    <property type="entry name" value="BROAD-SPECIFICITY PHOSPHATASE YOR283W-RELATED"/>
    <property type="match status" value="1"/>
</dbReference>
<dbReference type="CDD" id="cd07067">
    <property type="entry name" value="HP_PGM_like"/>
    <property type="match status" value="1"/>
</dbReference>
<dbReference type="PANTHER" id="PTHR48100:SF1">
    <property type="entry name" value="HISTIDINE PHOSPHATASE FAMILY PROTEIN-RELATED"/>
    <property type="match status" value="1"/>
</dbReference>
<protein>
    <submittedName>
        <fullName evidence="2">Broad specificity phosphatase PhoE</fullName>
    </submittedName>
</protein>
<dbReference type="RefSeq" id="WP_055451548.1">
    <property type="nucleotide sequence ID" value="NZ_CYHF01000010.1"/>
</dbReference>
<dbReference type="SMART" id="SM00855">
    <property type="entry name" value="PGAM"/>
    <property type="match status" value="1"/>
</dbReference>
<dbReference type="EMBL" id="CYHF01000010">
    <property type="protein sequence ID" value="CUA99690.1"/>
    <property type="molecule type" value="Genomic_DNA"/>
</dbReference>